<dbReference type="Proteomes" id="UP000759443">
    <property type="component" value="Unassembled WGS sequence"/>
</dbReference>
<gene>
    <name evidence="1" type="ORF">J2Z17_004040</name>
</gene>
<keyword evidence="2" id="KW-1185">Reference proteome</keyword>
<name>A0ABS4E3Q1_9HYPH</name>
<evidence type="ECO:0000313" key="2">
    <source>
        <dbReference type="Proteomes" id="UP000759443"/>
    </source>
</evidence>
<dbReference type="EMBL" id="JAGGJU010000012">
    <property type="protein sequence ID" value="MBP1852582.1"/>
    <property type="molecule type" value="Genomic_DNA"/>
</dbReference>
<accession>A0ABS4E3Q1</accession>
<comment type="caution">
    <text evidence="1">The sequence shown here is derived from an EMBL/GenBank/DDBJ whole genome shotgun (WGS) entry which is preliminary data.</text>
</comment>
<reference evidence="1 2" key="1">
    <citation type="submission" date="2021-03" db="EMBL/GenBank/DDBJ databases">
        <title>Genomic Encyclopedia of Type Strains, Phase IV (KMG-IV): sequencing the most valuable type-strain genomes for metagenomic binning, comparative biology and taxonomic classification.</title>
        <authorList>
            <person name="Goeker M."/>
        </authorList>
    </citation>
    <scope>NUCLEOTIDE SEQUENCE [LARGE SCALE GENOMIC DNA]</scope>
    <source>
        <strain evidence="1 2">DSM 21600</strain>
    </source>
</reference>
<protein>
    <submittedName>
        <fullName evidence="1">GGDEF domain-containing protein</fullName>
    </submittedName>
</protein>
<dbReference type="InterPro" id="IPR043128">
    <property type="entry name" value="Rev_trsase/Diguanyl_cyclase"/>
</dbReference>
<organism evidence="1 2">
    <name type="scientific">Rhizobium halophytocola</name>
    <dbReference type="NCBI Taxonomy" id="735519"/>
    <lineage>
        <taxon>Bacteria</taxon>
        <taxon>Pseudomonadati</taxon>
        <taxon>Pseudomonadota</taxon>
        <taxon>Alphaproteobacteria</taxon>
        <taxon>Hyphomicrobiales</taxon>
        <taxon>Rhizobiaceae</taxon>
        <taxon>Rhizobium/Agrobacterium group</taxon>
        <taxon>Rhizobium</taxon>
    </lineage>
</organism>
<dbReference type="RefSeq" id="WP_209947524.1">
    <property type="nucleotide sequence ID" value="NZ_JAGGJU010000012.1"/>
</dbReference>
<dbReference type="Gene3D" id="3.30.70.270">
    <property type="match status" value="1"/>
</dbReference>
<evidence type="ECO:0000313" key="1">
    <source>
        <dbReference type="EMBL" id="MBP1852582.1"/>
    </source>
</evidence>
<sequence>MSDGTQYSQGDRLFRQAWTLLGHLGVHMTPANYELMCEVLIGRKPDLRARFKALPRPVTQAHLNQLVDEYLPHHGLPAALASAGAAATTAIDTLEGEFATSQQALAFQLKHLTILKARLPNAQELKSMTAQDVVIDLETALAAHAETLQRLTSAVNAGQDPVVALKEVLDRLKEQPMSQAVIGPKDAGLVHGFGDGQAMKTQLEQLYLAQNRPSNISLLLCHLNGLEKYRVPALAKAGAHMAANLSRRVKGMMEKDESAYWLTSDRLGLLLKTDDERAISQVGSEIGSVVGHSLADVRRSIASAPDVSCRFGSASAHGSDTAAHFFMSANRALQQAEAGATEHPVFSDGADVSEAAGAARYKVLYGREQQG</sequence>
<proteinExistence type="predicted"/>